<dbReference type="OrthoDB" id="9978204at2759"/>
<name>A0A3N4ILP6_ASCIM</name>
<protein>
    <recommendedName>
        <fullName evidence="4">Dockerin type 1</fullName>
    </recommendedName>
</protein>
<organism evidence="2 3">
    <name type="scientific">Ascobolus immersus RN42</name>
    <dbReference type="NCBI Taxonomy" id="1160509"/>
    <lineage>
        <taxon>Eukaryota</taxon>
        <taxon>Fungi</taxon>
        <taxon>Dikarya</taxon>
        <taxon>Ascomycota</taxon>
        <taxon>Pezizomycotina</taxon>
        <taxon>Pezizomycetes</taxon>
        <taxon>Pezizales</taxon>
        <taxon>Ascobolaceae</taxon>
        <taxon>Ascobolus</taxon>
    </lineage>
</organism>
<keyword evidence="3" id="KW-1185">Reference proteome</keyword>
<dbReference type="AlphaFoldDB" id="A0A3N4ILP6"/>
<dbReference type="Proteomes" id="UP000275078">
    <property type="component" value="Unassembled WGS sequence"/>
</dbReference>
<dbReference type="Pfam" id="PF15892">
    <property type="entry name" value="BNR_4"/>
    <property type="match status" value="1"/>
</dbReference>
<dbReference type="EMBL" id="ML119650">
    <property type="protein sequence ID" value="RPA86337.1"/>
    <property type="molecule type" value="Genomic_DNA"/>
</dbReference>
<keyword evidence="1" id="KW-0732">Signal</keyword>
<feature type="chain" id="PRO_5018173692" description="Dockerin type 1" evidence="1">
    <location>
        <begin position="20"/>
        <end position="439"/>
    </location>
</feature>
<gene>
    <name evidence="2" type="ORF">BJ508DRAFT_411505</name>
</gene>
<sequence length="439" mass="48959">MRFSALLSVLSGLLGLASAISVTSQNRYDLGVDPEGSARLNGMSFQQDVITTYRGWQYVAFYNSTMTYNSNNVVLARRPSSSTNWQYIRFTDYVQKTMDSHNTISLGISGDGRIHLSYDHHDVPLNYRVSHSGIANDPNNSGWHTGLFSGNQRSLPNGGNGPWGPLTYPRFERVSNGDLLFEFRIGASGSGDSYIYLYSSNSKTWTRQSKYLQGNNNNAYINGLDYVPQTNRLHASWTWRETPDVVTNHDLGYAYSEDLGRTWKNSNNQGLGGTITPNSQGIHVFGIGQRSGILNQEGQTADRQGRVHVLNRENVNGRLTWMHYWRETNGQWTRNTLPHSLPALTQTGKRGSLISDSAGNLFAILAGNTGTDMIVTYSTPGGQFRDWSEIWRSSGWDTEPLVDRNLFRDGDGKVLSIFGCTQGGFPTRRLRVVDLVLGN</sequence>
<evidence type="ECO:0000256" key="1">
    <source>
        <dbReference type="SAM" id="SignalP"/>
    </source>
</evidence>
<evidence type="ECO:0000313" key="3">
    <source>
        <dbReference type="Proteomes" id="UP000275078"/>
    </source>
</evidence>
<dbReference type="STRING" id="1160509.A0A3N4ILP6"/>
<evidence type="ECO:0008006" key="4">
    <source>
        <dbReference type="Google" id="ProtNLM"/>
    </source>
</evidence>
<feature type="signal peptide" evidence="1">
    <location>
        <begin position="1"/>
        <end position="19"/>
    </location>
</feature>
<reference evidence="2 3" key="1">
    <citation type="journal article" date="2018" name="Nat. Ecol. Evol.">
        <title>Pezizomycetes genomes reveal the molecular basis of ectomycorrhizal truffle lifestyle.</title>
        <authorList>
            <person name="Murat C."/>
            <person name="Payen T."/>
            <person name="Noel B."/>
            <person name="Kuo A."/>
            <person name="Morin E."/>
            <person name="Chen J."/>
            <person name="Kohler A."/>
            <person name="Krizsan K."/>
            <person name="Balestrini R."/>
            <person name="Da Silva C."/>
            <person name="Montanini B."/>
            <person name="Hainaut M."/>
            <person name="Levati E."/>
            <person name="Barry K.W."/>
            <person name="Belfiori B."/>
            <person name="Cichocki N."/>
            <person name="Clum A."/>
            <person name="Dockter R.B."/>
            <person name="Fauchery L."/>
            <person name="Guy J."/>
            <person name="Iotti M."/>
            <person name="Le Tacon F."/>
            <person name="Lindquist E.A."/>
            <person name="Lipzen A."/>
            <person name="Malagnac F."/>
            <person name="Mello A."/>
            <person name="Molinier V."/>
            <person name="Miyauchi S."/>
            <person name="Poulain J."/>
            <person name="Riccioni C."/>
            <person name="Rubini A."/>
            <person name="Sitrit Y."/>
            <person name="Splivallo R."/>
            <person name="Traeger S."/>
            <person name="Wang M."/>
            <person name="Zifcakova L."/>
            <person name="Wipf D."/>
            <person name="Zambonelli A."/>
            <person name="Paolocci F."/>
            <person name="Nowrousian M."/>
            <person name="Ottonello S."/>
            <person name="Baldrian P."/>
            <person name="Spatafora J.W."/>
            <person name="Henrissat B."/>
            <person name="Nagy L.G."/>
            <person name="Aury J.M."/>
            <person name="Wincker P."/>
            <person name="Grigoriev I.V."/>
            <person name="Bonfante P."/>
            <person name="Martin F.M."/>
        </authorList>
    </citation>
    <scope>NUCLEOTIDE SEQUENCE [LARGE SCALE GENOMIC DNA]</scope>
    <source>
        <strain evidence="2 3">RN42</strain>
    </source>
</reference>
<accession>A0A3N4ILP6</accession>
<dbReference type="InterPro" id="IPR036278">
    <property type="entry name" value="Sialidase_sf"/>
</dbReference>
<proteinExistence type="predicted"/>
<evidence type="ECO:0000313" key="2">
    <source>
        <dbReference type="EMBL" id="RPA86337.1"/>
    </source>
</evidence>
<dbReference type="SUPFAM" id="SSF50939">
    <property type="entry name" value="Sialidases"/>
    <property type="match status" value="1"/>
</dbReference>